<gene>
    <name evidence="1" type="ORF">RIF29_19645</name>
</gene>
<sequence length="88" mass="10445">MTNICFTVWTLQKQRSANRYKKAIFDLVQQRQLSSVDNLDEYTMPTDKPMHCYTNATAEKEKEKVNSTAEQQEAWEEHQMEKAMLREV</sequence>
<reference evidence="1 2" key="1">
    <citation type="submission" date="2024-01" db="EMBL/GenBank/DDBJ databases">
        <title>The genomes of 5 underutilized Papilionoideae crops provide insights into root nodulation and disease resistanc.</title>
        <authorList>
            <person name="Yuan L."/>
        </authorList>
    </citation>
    <scope>NUCLEOTIDE SEQUENCE [LARGE SCALE GENOMIC DNA]</scope>
    <source>
        <strain evidence="1">ZHUSHIDOU_FW_LH</strain>
        <tissue evidence="1">Leaf</tissue>
    </source>
</reference>
<protein>
    <submittedName>
        <fullName evidence="1">Uncharacterized protein</fullName>
    </submittedName>
</protein>
<dbReference type="Proteomes" id="UP001372338">
    <property type="component" value="Unassembled WGS sequence"/>
</dbReference>
<accession>A0AAN9F401</accession>
<evidence type="ECO:0000313" key="2">
    <source>
        <dbReference type="Proteomes" id="UP001372338"/>
    </source>
</evidence>
<organism evidence="1 2">
    <name type="scientific">Crotalaria pallida</name>
    <name type="common">Smooth rattlebox</name>
    <name type="synonym">Crotalaria striata</name>
    <dbReference type="NCBI Taxonomy" id="3830"/>
    <lineage>
        <taxon>Eukaryota</taxon>
        <taxon>Viridiplantae</taxon>
        <taxon>Streptophyta</taxon>
        <taxon>Embryophyta</taxon>
        <taxon>Tracheophyta</taxon>
        <taxon>Spermatophyta</taxon>
        <taxon>Magnoliopsida</taxon>
        <taxon>eudicotyledons</taxon>
        <taxon>Gunneridae</taxon>
        <taxon>Pentapetalae</taxon>
        <taxon>rosids</taxon>
        <taxon>fabids</taxon>
        <taxon>Fabales</taxon>
        <taxon>Fabaceae</taxon>
        <taxon>Papilionoideae</taxon>
        <taxon>50 kb inversion clade</taxon>
        <taxon>genistoids sensu lato</taxon>
        <taxon>core genistoids</taxon>
        <taxon>Crotalarieae</taxon>
        <taxon>Crotalaria</taxon>
    </lineage>
</organism>
<comment type="caution">
    <text evidence="1">The sequence shown here is derived from an EMBL/GenBank/DDBJ whole genome shotgun (WGS) entry which is preliminary data.</text>
</comment>
<dbReference type="AlphaFoldDB" id="A0AAN9F401"/>
<keyword evidence="2" id="KW-1185">Reference proteome</keyword>
<dbReference type="EMBL" id="JAYWIO010000004">
    <property type="protein sequence ID" value="KAK7266983.1"/>
    <property type="molecule type" value="Genomic_DNA"/>
</dbReference>
<evidence type="ECO:0000313" key="1">
    <source>
        <dbReference type="EMBL" id="KAK7266983.1"/>
    </source>
</evidence>
<name>A0AAN9F401_CROPI</name>
<proteinExistence type="predicted"/>